<dbReference type="EMBL" id="MCFL01000008">
    <property type="protein sequence ID" value="ORZ38608.1"/>
    <property type="molecule type" value="Genomic_DNA"/>
</dbReference>
<name>A0A1Y2HVI0_9FUNG</name>
<gene>
    <name evidence="1" type="ORF">BCR44DRAFT_1428594</name>
</gene>
<organism evidence="1 2">
    <name type="scientific">Catenaria anguillulae PL171</name>
    <dbReference type="NCBI Taxonomy" id="765915"/>
    <lineage>
        <taxon>Eukaryota</taxon>
        <taxon>Fungi</taxon>
        <taxon>Fungi incertae sedis</taxon>
        <taxon>Blastocladiomycota</taxon>
        <taxon>Blastocladiomycetes</taxon>
        <taxon>Blastocladiales</taxon>
        <taxon>Catenariaceae</taxon>
        <taxon>Catenaria</taxon>
    </lineage>
</organism>
<evidence type="ECO:0000313" key="2">
    <source>
        <dbReference type="Proteomes" id="UP000193411"/>
    </source>
</evidence>
<proteinExistence type="predicted"/>
<evidence type="ECO:0000313" key="1">
    <source>
        <dbReference type="EMBL" id="ORZ38608.1"/>
    </source>
</evidence>
<accession>A0A1Y2HVI0</accession>
<keyword evidence="2" id="KW-1185">Reference proteome</keyword>
<reference evidence="1 2" key="1">
    <citation type="submission" date="2016-07" db="EMBL/GenBank/DDBJ databases">
        <title>Pervasive Adenine N6-methylation of Active Genes in Fungi.</title>
        <authorList>
            <consortium name="DOE Joint Genome Institute"/>
            <person name="Mondo S.J."/>
            <person name="Dannebaum R.O."/>
            <person name="Kuo R.C."/>
            <person name="Labutti K."/>
            <person name="Haridas S."/>
            <person name="Kuo A."/>
            <person name="Salamov A."/>
            <person name="Ahrendt S.R."/>
            <person name="Lipzen A."/>
            <person name="Sullivan W."/>
            <person name="Andreopoulos W.B."/>
            <person name="Clum A."/>
            <person name="Lindquist E."/>
            <person name="Daum C."/>
            <person name="Ramamoorthy G.K."/>
            <person name="Gryganskyi A."/>
            <person name="Culley D."/>
            <person name="Magnuson J.K."/>
            <person name="James T.Y."/>
            <person name="O'Malley M.A."/>
            <person name="Stajich J.E."/>
            <person name="Spatafora J.W."/>
            <person name="Visel A."/>
            <person name="Grigoriev I.V."/>
        </authorList>
    </citation>
    <scope>NUCLEOTIDE SEQUENCE [LARGE SCALE GENOMIC DNA]</scope>
    <source>
        <strain evidence="1 2">PL171</strain>
    </source>
</reference>
<sequence>MLALRPLVATPYPSVTAPTALSESMTRSSAVMRLFLEPLGAADADWADTAVSSSPPSAAAICFFLPFLDAADNIDVSTRCFLSH</sequence>
<comment type="caution">
    <text evidence="1">The sequence shown here is derived from an EMBL/GenBank/DDBJ whole genome shotgun (WGS) entry which is preliminary data.</text>
</comment>
<dbReference type="Proteomes" id="UP000193411">
    <property type="component" value="Unassembled WGS sequence"/>
</dbReference>
<protein>
    <submittedName>
        <fullName evidence="1">Uncharacterized protein</fullName>
    </submittedName>
</protein>
<dbReference type="AlphaFoldDB" id="A0A1Y2HVI0"/>